<evidence type="ECO:0000256" key="1">
    <source>
        <dbReference type="SAM" id="MobiDB-lite"/>
    </source>
</evidence>
<feature type="region of interest" description="Disordered" evidence="1">
    <location>
        <begin position="1"/>
        <end position="42"/>
    </location>
</feature>
<gene>
    <name evidence="2" type="ORF">SISSUDRAFT_755230</name>
</gene>
<feature type="region of interest" description="Disordered" evidence="1">
    <location>
        <begin position="56"/>
        <end position="79"/>
    </location>
</feature>
<protein>
    <submittedName>
        <fullName evidence="2">Uncharacterized protein</fullName>
    </submittedName>
</protein>
<feature type="compositionally biased region" description="Polar residues" evidence="1">
    <location>
        <begin position="1"/>
        <end position="16"/>
    </location>
</feature>
<evidence type="ECO:0000313" key="3">
    <source>
        <dbReference type="Proteomes" id="UP000076798"/>
    </source>
</evidence>
<dbReference type="EMBL" id="KV428063">
    <property type="protein sequence ID" value="KZT38464.1"/>
    <property type="molecule type" value="Genomic_DNA"/>
</dbReference>
<organism evidence="2 3">
    <name type="scientific">Sistotremastrum suecicum HHB10207 ss-3</name>
    <dbReference type="NCBI Taxonomy" id="1314776"/>
    <lineage>
        <taxon>Eukaryota</taxon>
        <taxon>Fungi</taxon>
        <taxon>Dikarya</taxon>
        <taxon>Basidiomycota</taxon>
        <taxon>Agaricomycotina</taxon>
        <taxon>Agaricomycetes</taxon>
        <taxon>Sistotremastrales</taxon>
        <taxon>Sistotremastraceae</taxon>
        <taxon>Sistotremastrum</taxon>
    </lineage>
</organism>
<dbReference type="AlphaFoldDB" id="A0A166DF45"/>
<proteinExistence type="predicted"/>
<accession>A0A166DF45</accession>
<reference evidence="2 3" key="1">
    <citation type="journal article" date="2016" name="Mol. Biol. Evol.">
        <title>Comparative Genomics of Early-Diverging Mushroom-Forming Fungi Provides Insights into the Origins of Lignocellulose Decay Capabilities.</title>
        <authorList>
            <person name="Nagy L.G."/>
            <person name="Riley R."/>
            <person name="Tritt A."/>
            <person name="Adam C."/>
            <person name="Daum C."/>
            <person name="Floudas D."/>
            <person name="Sun H."/>
            <person name="Yadav J.S."/>
            <person name="Pangilinan J."/>
            <person name="Larsson K.H."/>
            <person name="Matsuura K."/>
            <person name="Barry K."/>
            <person name="Labutti K."/>
            <person name="Kuo R."/>
            <person name="Ohm R.A."/>
            <person name="Bhattacharya S.S."/>
            <person name="Shirouzu T."/>
            <person name="Yoshinaga Y."/>
            <person name="Martin F.M."/>
            <person name="Grigoriev I.V."/>
            <person name="Hibbett D.S."/>
        </authorList>
    </citation>
    <scope>NUCLEOTIDE SEQUENCE [LARGE SCALE GENOMIC DNA]</scope>
    <source>
        <strain evidence="2 3">HHB10207 ss-3</strain>
    </source>
</reference>
<name>A0A166DF45_9AGAM</name>
<feature type="region of interest" description="Disordered" evidence="1">
    <location>
        <begin position="100"/>
        <end position="127"/>
    </location>
</feature>
<dbReference type="Proteomes" id="UP000076798">
    <property type="component" value="Unassembled WGS sequence"/>
</dbReference>
<evidence type="ECO:0000313" key="2">
    <source>
        <dbReference type="EMBL" id="KZT38464.1"/>
    </source>
</evidence>
<sequence>MSQSNGLHGQLLSAQSPGMADFIPPATDLDTGDTGESGGGIKAASMHYSPVVNADNTRQHAPSWGPETVPDQTPGAGPSSCDLNTAIDLLRGEVIVPNADNASGFSPVSPENSSKLASQSNTLKSNNVPSLPGQFTSVFICSVSGSQENSAVDPLLDLWATRATELKVSQTVLQIVIRRFLGEAYLPELQGFDYLISAERKKSLLIGCDLYPARDDGGPTRNLTDSEKALCFAALGVLSLSAESLGNIGYNAPLIQECFKYLNPAAEQYSNGQIRDRILPLAMSEYLFPYQKLILTTLQCHASDGAL</sequence>
<keyword evidence="3" id="KW-1185">Reference proteome</keyword>